<proteinExistence type="predicted"/>
<sequence length="68" mass="7805">MNQKISIPNDDARDRIDISPFTLGSSLQIWLNRLRLRSHSNVMVSHVAKCKPTKQRAKPNSCLTKQLF</sequence>
<name>A0A0E9TM88_ANGAN</name>
<accession>A0A0E9TM88</accession>
<reference evidence="1" key="2">
    <citation type="journal article" date="2015" name="Fish Shellfish Immunol.">
        <title>Early steps in the European eel (Anguilla anguilla)-Vibrio vulnificus interaction in the gills: Role of the RtxA13 toxin.</title>
        <authorList>
            <person name="Callol A."/>
            <person name="Pajuelo D."/>
            <person name="Ebbesson L."/>
            <person name="Teles M."/>
            <person name="MacKenzie S."/>
            <person name="Amaro C."/>
        </authorList>
    </citation>
    <scope>NUCLEOTIDE SEQUENCE</scope>
</reference>
<dbReference type="EMBL" id="GBXM01054734">
    <property type="protein sequence ID" value="JAH53843.1"/>
    <property type="molecule type" value="Transcribed_RNA"/>
</dbReference>
<organism evidence="1">
    <name type="scientific">Anguilla anguilla</name>
    <name type="common">European freshwater eel</name>
    <name type="synonym">Muraena anguilla</name>
    <dbReference type="NCBI Taxonomy" id="7936"/>
    <lineage>
        <taxon>Eukaryota</taxon>
        <taxon>Metazoa</taxon>
        <taxon>Chordata</taxon>
        <taxon>Craniata</taxon>
        <taxon>Vertebrata</taxon>
        <taxon>Euteleostomi</taxon>
        <taxon>Actinopterygii</taxon>
        <taxon>Neopterygii</taxon>
        <taxon>Teleostei</taxon>
        <taxon>Anguilliformes</taxon>
        <taxon>Anguillidae</taxon>
        <taxon>Anguilla</taxon>
    </lineage>
</organism>
<reference evidence="1" key="1">
    <citation type="submission" date="2014-11" db="EMBL/GenBank/DDBJ databases">
        <authorList>
            <person name="Amaro Gonzalez C."/>
        </authorList>
    </citation>
    <scope>NUCLEOTIDE SEQUENCE</scope>
</reference>
<protein>
    <submittedName>
        <fullName evidence="1">Uncharacterized protein</fullName>
    </submittedName>
</protein>
<dbReference type="AlphaFoldDB" id="A0A0E9TM88"/>
<evidence type="ECO:0000313" key="1">
    <source>
        <dbReference type="EMBL" id="JAH53843.1"/>
    </source>
</evidence>